<dbReference type="InterPro" id="IPR050109">
    <property type="entry name" value="HTH-type_TetR-like_transc_reg"/>
</dbReference>
<dbReference type="PROSITE" id="PS50977">
    <property type="entry name" value="HTH_TETR_2"/>
    <property type="match status" value="1"/>
</dbReference>
<protein>
    <submittedName>
        <fullName evidence="4">TetR family transcriptional regulator</fullName>
    </submittedName>
</protein>
<evidence type="ECO:0000259" key="3">
    <source>
        <dbReference type="PROSITE" id="PS50977"/>
    </source>
</evidence>
<dbReference type="SUPFAM" id="SSF46689">
    <property type="entry name" value="Homeodomain-like"/>
    <property type="match status" value="1"/>
</dbReference>
<dbReference type="InterPro" id="IPR009057">
    <property type="entry name" value="Homeodomain-like_sf"/>
</dbReference>
<evidence type="ECO:0000313" key="5">
    <source>
        <dbReference type="Proteomes" id="UP000662818"/>
    </source>
</evidence>
<accession>A0ABX7PH82</accession>
<gene>
    <name evidence="4" type="ORF">CFH99_05895</name>
</gene>
<dbReference type="InterPro" id="IPR036271">
    <property type="entry name" value="Tet_transcr_reg_TetR-rel_C_sf"/>
</dbReference>
<dbReference type="EMBL" id="CP022295">
    <property type="protein sequence ID" value="QSR25152.1"/>
    <property type="molecule type" value="Genomic_DNA"/>
</dbReference>
<dbReference type="Proteomes" id="UP000662818">
    <property type="component" value="Chromosome"/>
</dbReference>
<keyword evidence="5" id="KW-1185">Reference proteome</keyword>
<feature type="DNA-binding region" description="H-T-H motif" evidence="2">
    <location>
        <begin position="43"/>
        <end position="62"/>
    </location>
</feature>
<dbReference type="PRINTS" id="PR00455">
    <property type="entry name" value="HTHTETR"/>
</dbReference>
<feature type="domain" description="HTH tetR-type" evidence="3">
    <location>
        <begin position="20"/>
        <end position="80"/>
    </location>
</feature>
<proteinExistence type="predicted"/>
<name>A0ABX7PH82_9ACTN</name>
<sequence length="205" mass="22685">MGRVTTTTPSPRSRSRLTPDQRRLQLLELGIRLLTNRSLEELSIDTLAEEAGISRGLLYHYFGGKQGYLEAVVQYAADDLYRRTAPPAEGEPLERLLGSITGYVDYVIENQDAYRSLLKSAAGSNEALRAIYETTFTALADRFFTVDTGTLDLPDTPAVRLVIHAWQAMVEDLVLTWCDNPAGLTRDDLVKVITSALPAIIDTLP</sequence>
<dbReference type="PANTHER" id="PTHR30055">
    <property type="entry name" value="HTH-TYPE TRANSCRIPTIONAL REGULATOR RUTR"/>
    <property type="match status" value="1"/>
</dbReference>
<dbReference type="Gene3D" id="1.10.357.10">
    <property type="entry name" value="Tetracycline Repressor, domain 2"/>
    <property type="match status" value="1"/>
</dbReference>
<reference evidence="4 5" key="1">
    <citation type="submission" date="2017-06" db="EMBL/GenBank/DDBJ databases">
        <title>Complete Genome Sequence of the Soil Carbazole-Degrading Bacterium Nocardioides aromaticivorans IC177.</title>
        <authorList>
            <person name="Vejarano F."/>
            <person name="Suzuki-Minakuchi C."/>
            <person name="Ohtsubo Y."/>
            <person name="Tsuda M."/>
            <person name="Okada K."/>
            <person name="Nojiri H."/>
        </authorList>
    </citation>
    <scope>NUCLEOTIDE SEQUENCE [LARGE SCALE GENOMIC DNA]</scope>
    <source>
        <strain evidence="4 5">IC177</strain>
    </source>
</reference>
<dbReference type="PROSITE" id="PS01081">
    <property type="entry name" value="HTH_TETR_1"/>
    <property type="match status" value="1"/>
</dbReference>
<dbReference type="Pfam" id="PF00440">
    <property type="entry name" value="TetR_N"/>
    <property type="match status" value="1"/>
</dbReference>
<evidence type="ECO:0000256" key="1">
    <source>
        <dbReference type="ARBA" id="ARBA00023125"/>
    </source>
</evidence>
<organism evidence="4 5">
    <name type="scientific">Nocardioides aromaticivorans</name>
    <dbReference type="NCBI Taxonomy" id="200618"/>
    <lineage>
        <taxon>Bacteria</taxon>
        <taxon>Bacillati</taxon>
        <taxon>Actinomycetota</taxon>
        <taxon>Actinomycetes</taxon>
        <taxon>Propionibacteriales</taxon>
        <taxon>Nocardioidaceae</taxon>
        <taxon>Nocardioides</taxon>
    </lineage>
</organism>
<evidence type="ECO:0000256" key="2">
    <source>
        <dbReference type="PROSITE-ProRule" id="PRU00335"/>
    </source>
</evidence>
<dbReference type="InterPro" id="IPR001647">
    <property type="entry name" value="HTH_TetR"/>
</dbReference>
<evidence type="ECO:0000313" key="4">
    <source>
        <dbReference type="EMBL" id="QSR25152.1"/>
    </source>
</evidence>
<keyword evidence="1 2" id="KW-0238">DNA-binding</keyword>
<dbReference type="SUPFAM" id="SSF48498">
    <property type="entry name" value="Tetracyclin repressor-like, C-terminal domain"/>
    <property type="match status" value="1"/>
</dbReference>
<dbReference type="PANTHER" id="PTHR30055:SF174">
    <property type="entry name" value="TRANSCRIPTIONAL REGULATORY PROTEIN (PROBABLY TETR-FAMILY)-RELATED"/>
    <property type="match status" value="1"/>
</dbReference>
<dbReference type="InterPro" id="IPR023772">
    <property type="entry name" value="DNA-bd_HTH_TetR-type_CS"/>
</dbReference>